<accession>A0AAD8HBS3</accession>
<name>A0AAD8HBS3_9APIA</name>
<proteinExistence type="predicted"/>
<reference evidence="2" key="1">
    <citation type="submission" date="2023-02" db="EMBL/GenBank/DDBJ databases">
        <title>Genome of toxic invasive species Heracleum sosnowskyi carries increased number of genes despite the absence of recent whole-genome duplications.</title>
        <authorList>
            <person name="Schelkunov M."/>
            <person name="Shtratnikova V."/>
            <person name="Makarenko M."/>
            <person name="Klepikova A."/>
            <person name="Omelchenko D."/>
            <person name="Novikova G."/>
            <person name="Obukhova E."/>
            <person name="Bogdanov V."/>
            <person name="Penin A."/>
            <person name="Logacheva M."/>
        </authorList>
    </citation>
    <scope>NUCLEOTIDE SEQUENCE</scope>
    <source>
        <strain evidence="2">Hsosn_3</strain>
        <tissue evidence="2">Leaf</tissue>
    </source>
</reference>
<evidence type="ECO:0000313" key="2">
    <source>
        <dbReference type="EMBL" id="KAK1363160.1"/>
    </source>
</evidence>
<dbReference type="EMBL" id="JAUIZM010000009">
    <property type="protein sequence ID" value="KAK1363160.1"/>
    <property type="molecule type" value="Genomic_DNA"/>
</dbReference>
<dbReference type="AlphaFoldDB" id="A0AAD8HBS3"/>
<dbReference type="Proteomes" id="UP001237642">
    <property type="component" value="Unassembled WGS sequence"/>
</dbReference>
<protein>
    <recommendedName>
        <fullName evidence="4">Retrotransposon gag domain-containing protein</fullName>
    </recommendedName>
</protein>
<evidence type="ECO:0000256" key="1">
    <source>
        <dbReference type="SAM" id="MobiDB-lite"/>
    </source>
</evidence>
<organism evidence="2 3">
    <name type="scientific">Heracleum sosnowskyi</name>
    <dbReference type="NCBI Taxonomy" id="360622"/>
    <lineage>
        <taxon>Eukaryota</taxon>
        <taxon>Viridiplantae</taxon>
        <taxon>Streptophyta</taxon>
        <taxon>Embryophyta</taxon>
        <taxon>Tracheophyta</taxon>
        <taxon>Spermatophyta</taxon>
        <taxon>Magnoliopsida</taxon>
        <taxon>eudicotyledons</taxon>
        <taxon>Gunneridae</taxon>
        <taxon>Pentapetalae</taxon>
        <taxon>asterids</taxon>
        <taxon>campanulids</taxon>
        <taxon>Apiales</taxon>
        <taxon>Apiaceae</taxon>
        <taxon>Apioideae</taxon>
        <taxon>apioid superclade</taxon>
        <taxon>Tordylieae</taxon>
        <taxon>Tordyliinae</taxon>
        <taxon>Heracleum</taxon>
    </lineage>
</organism>
<gene>
    <name evidence="2" type="ORF">POM88_038721</name>
</gene>
<sequence>MPPKPTQSKLNIEEETVTNENVQGSQIQVEEIQSHFTSIQAMISGIPVMQEVMAKITTMMETLLKDSKKITETPTPVPLNQHQYHTISPTSFTLTSLVLFAFNGIKEPGVEVRKLLHLHLIWRYINSSSSVGDGEFDSTKIPPKPTQSKLNTEEETMTKENVQGLQTQVEEIQSHFTSIQATISGIPVMQEAMAKIATMMETLLKDSKKITETPTPVPPNPHQYHTISPTSFTPTSLVLFAFNGIKEPGIKCLVDTNGWCTTNNSQRGLLLSALELRFGPSSYDNHRSTLFKLRQTCSVEEFQTQFETLCNRVNGLPPDAILDCFFVRIKARNPERVITMKTHHHFSRNWTS</sequence>
<evidence type="ECO:0000313" key="3">
    <source>
        <dbReference type="Proteomes" id="UP001237642"/>
    </source>
</evidence>
<keyword evidence="3" id="KW-1185">Reference proteome</keyword>
<comment type="caution">
    <text evidence="2">The sequence shown here is derived from an EMBL/GenBank/DDBJ whole genome shotgun (WGS) entry which is preliminary data.</text>
</comment>
<reference evidence="2" key="2">
    <citation type="submission" date="2023-05" db="EMBL/GenBank/DDBJ databases">
        <authorList>
            <person name="Schelkunov M.I."/>
        </authorList>
    </citation>
    <scope>NUCLEOTIDE SEQUENCE</scope>
    <source>
        <strain evidence="2">Hsosn_3</strain>
        <tissue evidence="2">Leaf</tissue>
    </source>
</reference>
<feature type="region of interest" description="Disordered" evidence="1">
    <location>
        <begin position="133"/>
        <end position="157"/>
    </location>
</feature>
<evidence type="ECO:0008006" key="4">
    <source>
        <dbReference type="Google" id="ProtNLM"/>
    </source>
</evidence>